<evidence type="ECO:0000256" key="5">
    <source>
        <dbReference type="ARBA" id="ARBA00022023"/>
    </source>
</evidence>
<dbReference type="EMBL" id="QBML01000066">
    <property type="protein sequence ID" value="PZO35266.1"/>
    <property type="molecule type" value="Genomic_DNA"/>
</dbReference>
<dbReference type="GO" id="GO:0034039">
    <property type="term" value="F:8-oxo-7,8-dihydroguanine DNA N-glycosylase activity"/>
    <property type="evidence" value="ECO:0007669"/>
    <property type="project" value="TreeGrafter"/>
</dbReference>
<evidence type="ECO:0000256" key="9">
    <source>
        <dbReference type="ARBA" id="ARBA00022801"/>
    </source>
</evidence>
<evidence type="ECO:0000256" key="13">
    <source>
        <dbReference type="ARBA" id="ARBA00023295"/>
    </source>
</evidence>
<dbReference type="GO" id="GO:0046872">
    <property type="term" value="F:metal ion binding"/>
    <property type="evidence" value="ECO:0007669"/>
    <property type="project" value="UniProtKB-KW"/>
</dbReference>
<evidence type="ECO:0000256" key="11">
    <source>
        <dbReference type="ARBA" id="ARBA00023014"/>
    </source>
</evidence>
<dbReference type="SUPFAM" id="SSF48150">
    <property type="entry name" value="DNA-glycosylase"/>
    <property type="match status" value="1"/>
</dbReference>
<dbReference type="InterPro" id="IPR004036">
    <property type="entry name" value="Endonuclease-III-like_CS2"/>
</dbReference>
<evidence type="ECO:0000256" key="10">
    <source>
        <dbReference type="ARBA" id="ARBA00023004"/>
    </source>
</evidence>
<dbReference type="GO" id="GO:0032357">
    <property type="term" value="F:oxidized purine DNA binding"/>
    <property type="evidence" value="ECO:0007669"/>
    <property type="project" value="TreeGrafter"/>
</dbReference>
<protein>
    <recommendedName>
        <fullName evidence="5">Adenine DNA glycosylase</fullName>
        <ecNumber evidence="4">3.2.2.31</ecNumber>
    </recommendedName>
</protein>
<dbReference type="InterPro" id="IPR000445">
    <property type="entry name" value="HhH_motif"/>
</dbReference>
<dbReference type="AlphaFoldDB" id="A0A2W4VSA3"/>
<evidence type="ECO:0000256" key="12">
    <source>
        <dbReference type="ARBA" id="ARBA00023204"/>
    </source>
</evidence>
<evidence type="ECO:0000256" key="3">
    <source>
        <dbReference type="ARBA" id="ARBA00008343"/>
    </source>
</evidence>
<reference evidence="15 16" key="1">
    <citation type="submission" date="2018-04" db="EMBL/GenBank/DDBJ databases">
        <authorList>
            <person name="Go L.Y."/>
            <person name="Mitchell J.A."/>
        </authorList>
    </citation>
    <scope>NUCLEOTIDE SEQUENCE [LARGE SCALE GENOMIC DNA]</scope>
    <source>
        <strain evidence="15">ULC066bin1</strain>
    </source>
</reference>
<dbReference type="GO" id="GO:0051539">
    <property type="term" value="F:4 iron, 4 sulfur cluster binding"/>
    <property type="evidence" value="ECO:0007669"/>
    <property type="project" value="UniProtKB-KW"/>
</dbReference>
<reference evidence="15 16" key="2">
    <citation type="submission" date="2018-06" db="EMBL/GenBank/DDBJ databases">
        <title>Metagenomic assembly of (sub)arctic Cyanobacteria and their associated microbiome from non-axenic cultures.</title>
        <authorList>
            <person name="Baurain D."/>
        </authorList>
    </citation>
    <scope>NUCLEOTIDE SEQUENCE [LARGE SCALE GENOMIC DNA]</scope>
    <source>
        <strain evidence="15">ULC066bin1</strain>
    </source>
</reference>
<comment type="catalytic activity">
    <reaction evidence="1">
        <text>Hydrolyzes free adenine bases from 7,8-dihydro-8-oxoguanine:adenine mismatched double-stranded DNA, leaving an apurinic site.</text>
        <dbReference type="EC" id="3.2.2.31"/>
    </reaction>
</comment>
<comment type="cofactor">
    <cofactor evidence="2">
        <name>[4Fe-4S] cluster</name>
        <dbReference type="ChEBI" id="CHEBI:49883"/>
    </cofactor>
</comment>
<name>A0A2W4VSA3_9CYAN</name>
<keyword evidence="13" id="KW-0326">Glycosidase</keyword>
<dbReference type="PROSITE" id="PS01155">
    <property type="entry name" value="ENDONUCLEASE_III_2"/>
    <property type="match status" value="1"/>
</dbReference>
<gene>
    <name evidence="15" type="ORF">DCF19_24285</name>
</gene>
<dbReference type="InterPro" id="IPR044298">
    <property type="entry name" value="MIG/MutY"/>
</dbReference>
<dbReference type="PANTHER" id="PTHR42944:SF1">
    <property type="entry name" value="ADENINE DNA GLYCOSYLASE"/>
    <property type="match status" value="1"/>
</dbReference>
<dbReference type="InterPro" id="IPR003651">
    <property type="entry name" value="Endonuclease3_FeS-loop_motif"/>
</dbReference>
<evidence type="ECO:0000256" key="8">
    <source>
        <dbReference type="ARBA" id="ARBA00022763"/>
    </source>
</evidence>
<sequence>MQANLELEKVKWFQERLKRWAAIYLRDFPWRRTCEPYCIFVVEVLLQKTAAEAVAPIYESFLVRYQTLEHLAVASLHELTELLQPLGLSFRSDRLRKSAKTILEKYHSNIPNTEAELLLLSGVGKYTARSILANAFGLSAAVLDTNVARIIERFFGLQGERVKSRCKILWSAADAIAPDRNVSRWNLTLLDFGAMVCKDRKPHCEKCPLQEYCCYFSRLTA</sequence>
<keyword evidence="8" id="KW-0227">DNA damage</keyword>
<dbReference type="GO" id="GO:0006298">
    <property type="term" value="P:mismatch repair"/>
    <property type="evidence" value="ECO:0007669"/>
    <property type="project" value="TreeGrafter"/>
</dbReference>
<keyword evidence="11" id="KW-0411">Iron-sulfur</keyword>
<dbReference type="Gene3D" id="1.10.1670.10">
    <property type="entry name" value="Helix-hairpin-Helix base-excision DNA repair enzymes (C-terminal)"/>
    <property type="match status" value="1"/>
</dbReference>
<dbReference type="EC" id="3.2.2.31" evidence="4"/>
<comment type="caution">
    <text evidence="15">The sequence shown here is derived from an EMBL/GenBank/DDBJ whole genome shotgun (WGS) entry which is preliminary data.</text>
</comment>
<dbReference type="CDD" id="cd00056">
    <property type="entry name" value="ENDO3c"/>
    <property type="match status" value="1"/>
</dbReference>
<keyword evidence="12" id="KW-0234">DNA repair</keyword>
<feature type="domain" description="HhH-GPD" evidence="14">
    <location>
        <begin position="45"/>
        <end position="195"/>
    </location>
</feature>
<proteinExistence type="inferred from homology"/>
<dbReference type="InterPro" id="IPR011257">
    <property type="entry name" value="DNA_glycosylase"/>
</dbReference>
<keyword evidence="10" id="KW-0408">Iron</keyword>
<dbReference type="GO" id="GO:0000701">
    <property type="term" value="F:purine-specific mismatch base pair DNA N-glycosylase activity"/>
    <property type="evidence" value="ECO:0007669"/>
    <property type="project" value="UniProtKB-EC"/>
</dbReference>
<accession>A0A2W4VSA3</accession>
<keyword evidence="7" id="KW-0479">Metal-binding</keyword>
<dbReference type="GO" id="GO:0006284">
    <property type="term" value="P:base-excision repair"/>
    <property type="evidence" value="ECO:0007669"/>
    <property type="project" value="InterPro"/>
</dbReference>
<dbReference type="SMART" id="SM00525">
    <property type="entry name" value="FES"/>
    <property type="match status" value="1"/>
</dbReference>
<comment type="similarity">
    <text evidence="3">Belongs to the Nth/MutY family.</text>
</comment>
<dbReference type="InterPro" id="IPR003265">
    <property type="entry name" value="HhH-GPD_domain"/>
</dbReference>
<organism evidence="15 16">
    <name type="scientific">Pseudanabaena frigida</name>
    <dbReference type="NCBI Taxonomy" id="945775"/>
    <lineage>
        <taxon>Bacteria</taxon>
        <taxon>Bacillati</taxon>
        <taxon>Cyanobacteriota</taxon>
        <taxon>Cyanophyceae</taxon>
        <taxon>Pseudanabaenales</taxon>
        <taxon>Pseudanabaenaceae</taxon>
        <taxon>Pseudanabaena</taxon>
    </lineage>
</organism>
<evidence type="ECO:0000256" key="1">
    <source>
        <dbReference type="ARBA" id="ARBA00000843"/>
    </source>
</evidence>
<evidence type="ECO:0000256" key="7">
    <source>
        <dbReference type="ARBA" id="ARBA00022723"/>
    </source>
</evidence>
<dbReference type="Gene3D" id="1.10.340.30">
    <property type="entry name" value="Hypothetical protein, domain 2"/>
    <property type="match status" value="1"/>
</dbReference>
<keyword evidence="9" id="KW-0378">Hydrolase</keyword>
<dbReference type="Pfam" id="PF00730">
    <property type="entry name" value="HhH-GPD"/>
    <property type="match status" value="1"/>
</dbReference>
<dbReference type="PIRSF" id="PIRSF001435">
    <property type="entry name" value="Nth"/>
    <property type="match status" value="1"/>
</dbReference>
<dbReference type="PANTHER" id="PTHR42944">
    <property type="entry name" value="ADENINE DNA GLYCOSYLASE"/>
    <property type="match status" value="1"/>
</dbReference>
<dbReference type="InterPro" id="IPR023170">
    <property type="entry name" value="HhH_base_excis_C"/>
</dbReference>
<evidence type="ECO:0000313" key="15">
    <source>
        <dbReference type="EMBL" id="PZO35266.1"/>
    </source>
</evidence>
<evidence type="ECO:0000256" key="4">
    <source>
        <dbReference type="ARBA" id="ARBA00012045"/>
    </source>
</evidence>
<evidence type="ECO:0000313" key="16">
    <source>
        <dbReference type="Proteomes" id="UP000249467"/>
    </source>
</evidence>
<keyword evidence="6" id="KW-0004">4Fe-4S</keyword>
<dbReference type="Proteomes" id="UP000249467">
    <property type="component" value="Unassembled WGS sequence"/>
</dbReference>
<evidence type="ECO:0000256" key="2">
    <source>
        <dbReference type="ARBA" id="ARBA00001966"/>
    </source>
</evidence>
<dbReference type="Pfam" id="PF00633">
    <property type="entry name" value="HHH"/>
    <property type="match status" value="1"/>
</dbReference>
<dbReference type="GO" id="GO:0035485">
    <property type="term" value="F:adenine/guanine mispair binding"/>
    <property type="evidence" value="ECO:0007669"/>
    <property type="project" value="TreeGrafter"/>
</dbReference>
<evidence type="ECO:0000259" key="14">
    <source>
        <dbReference type="SMART" id="SM00478"/>
    </source>
</evidence>
<evidence type="ECO:0000256" key="6">
    <source>
        <dbReference type="ARBA" id="ARBA00022485"/>
    </source>
</evidence>
<dbReference type="SMART" id="SM00478">
    <property type="entry name" value="ENDO3c"/>
    <property type="match status" value="1"/>
</dbReference>